<evidence type="ECO:0008006" key="3">
    <source>
        <dbReference type="Google" id="ProtNLM"/>
    </source>
</evidence>
<dbReference type="RefSeq" id="WP_343770240.1">
    <property type="nucleotide sequence ID" value="NZ_BAAACF010000003.1"/>
</dbReference>
<evidence type="ECO:0000313" key="1">
    <source>
        <dbReference type="EMBL" id="GAA0727652.1"/>
    </source>
</evidence>
<keyword evidence="2" id="KW-1185">Reference proteome</keyword>
<evidence type="ECO:0000313" key="2">
    <source>
        <dbReference type="Proteomes" id="UP001500339"/>
    </source>
</evidence>
<comment type="caution">
    <text evidence="1">The sequence shown here is derived from an EMBL/GenBank/DDBJ whole genome shotgun (WGS) entry which is preliminary data.</text>
</comment>
<dbReference type="Proteomes" id="UP001500339">
    <property type="component" value="Unassembled WGS sequence"/>
</dbReference>
<gene>
    <name evidence="1" type="ORF">GCM10008905_25490</name>
</gene>
<sequence>MNNKKSFGEHLGELLKIFNLKGSTLSKGINVDSSLVYKWLRNERVPSYHSPYIELITNYLVNNIKSSFQKMIVIEALKKWSLDELDMVYINMEEMISKNLIEAQGYSIELLSNRSKDEKQIKKNTKISPNIENDDIPKLHIKENLFSGTDSVNIVKGHKEILFTALHILENLPDNPSPMNDTIFITFNSAMELILNYKDFNTKWQRALYNVLNNGWKVIYLVKLIDNAKRTLKLIHDMQFALATGRYLIYYYENNSNISALSELIIVPKICALHCFSSQLKTQVDSAFFFNSPMSIEILLNHFSMVFSSAKPLLQPCSSQKSLEFQCMLAELEESLGDRYVFKDNINLSTFPIDLYEKYLKLNEQCENKIFKLLSLHRRRLNAFHSQIKYYNFKEIWVKESIEKLVSEHKYSFSQWDFLGDNIMDINDIIYHLETVIDMLKKYENYQIAIISKSHYENISKICWMVKENSNVFIERLNCNIENPNAFYDFNLETTLLVSEKEVVTTFQNYFLLIWNNINYINKDKAEIIKWLQNQIALLKDKDKDYK</sequence>
<dbReference type="EMBL" id="BAAACF010000003">
    <property type="protein sequence ID" value="GAA0727652.1"/>
    <property type="molecule type" value="Genomic_DNA"/>
</dbReference>
<accession>A0ABN1J3I0</accession>
<protein>
    <recommendedName>
        <fullName evidence="3">Transcriptional regulator</fullName>
    </recommendedName>
</protein>
<name>A0ABN1J3I0_9CLOT</name>
<reference evidence="1 2" key="1">
    <citation type="journal article" date="2019" name="Int. J. Syst. Evol. Microbiol.">
        <title>The Global Catalogue of Microorganisms (GCM) 10K type strain sequencing project: providing services to taxonomists for standard genome sequencing and annotation.</title>
        <authorList>
            <consortium name="The Broad Institute Genomics Platform"/>
            <consortium name="The Broad Institute Genome Sequencing Center for Infectious Disease"/>
            <person name="Wu L."/>
            <person name="Ma J."/>
        </authorList>
    </citation>
    <scope>NUCLEOTIDE SEQUENCE [LARGE SCALE GENOMIC DNA]</scope>
    <source>
        <strain evidence="1 2">JCM 1405</strain>
    </source>
</reference>
<organism evidence="1 2">
    <name type="scientific">Clostridium malenominatum</name>
    <dbReference type="NCBI Taxonomy" id="1539"/>
    <lineage>
        <taxon>Bacteria</taxon>
        <taxon>Bacillati</taxon>
        <taxon>Bacillota</taxon>
        <taxon>Clostridia</taxon>
        <taxon>Eubacteriales</taxon>
        <taxon>Clostridiaceae</taxon>
        <taxon>Clostridium</taxon>
    </lineage>
</organism>
<proteinExistence type="predicted"/>